<feature type="coiled-coil region" evidence="1">
    <location>
        <begin position="81"/>
        <end position="146"/>
    </location>
</feature>
<dbReference type="InParanoid" id="D8M180"/>
<evidence type="ECO:0000256" key="1">
    <source>
        <dbReference type="SAM" id="Coils"/>
    </source>
</evidence>
<keyword evidence="1" id="KW-0175">Coiled coil</keyword>
<proteinExistence type="predicted"/>
<accession>D8M180</accession>
<reference evidence="2" key="1">
    <citation type="submission" date="2010-02" db="EMBL/GenBank/DDBJ databases">
        <title>Sequencing and annotation of the Blastocystis hominis genome.</title>
        <authorList>
            <person name="Wincker P."/>
        </authorList>
    </citation>
    <scope>NUCLEOTIDE SEQUENCE</scope>
    <source>
        <strain evidence="2">Singapore isolate B</strain>
    </source>
</reference>
<name>D8M180_BLAHO</name>
<dbReference type="Proteomes" id="UP000008312">
    <property type="component" value="Unassembled WGS sequence"/>
</dbReference>
<dbReference type="RefSeq" id="XP_012895867.1">
    <property type="nucleotide sequence ID" value="XM_013040413.1"/>
</dbReference>
<dbReference type="Gene3D" id="1.10.287.2610">
    <property type="match status" value="1"/>
</dbReference>
<keyword evidence="3" id="KW-1185">Reference proteome</keyword>
<sequence length="177" mass="20436">MDYIKDKVKNLKERISEMYTQIGAKAEEFDLLLSQIKEIREEYTTLAALPFFSEYLNVYTTTTQYIDIESKRSLINDASSIQEMSTYIENLKSDVENANEIIQSLLPLRVSLEQSTLHVPEIQSRLEQLESRMSLIELKVTQFHEETCALVSNYADLITRINELILNSKTSLSVCIQ</sequence>
<dbReference type="GeneID" id="24922477"/>
<evidence type="ECO:0000313" key="2">
    <source>
        <dbReference type="EMBL" id="CBK21819.2"/>
    </source>
</evidence>
<organism evidence="2">
    <name type="scientific">Blastocystis hominis</name>
    <dbReference type="NCBI Taxonomy" id="12968"/>
    <lineage>
        <taxon>Eukaryota</taxon>
        <taxon>Sar</taxon>
        <taxon>Stramenopiles</taxon>
        <taxon>Bigyra</taxon>
        <taxon>Opalozoa</taxon>
        <taxon>Opalinata</taxon>
        <taxon>Blastocystidae</taxon>
        <taxon>Blastocystis</taxon>
    </lineage>
</organism>
<dbReference type="AlphaFoldDB" id="D8M180"/>
<gene>
    <name evidence="2" type="ORF">GSBLH_T00006352001</name>
</gene>
<evidence type="ECO:0000313" key="3">
    <source>
        <dbReference type="Proteomes" id="UP000008312"/>
    </source>
</evidence>
<protein>
    <submittedName>
        <fullName evidence="2">Uncharacterized protein</fullName>
    </submittedName>
</protein>
<dbReference type="EMBL" id="FN668645">
    <property type="protein sequence ID" value="CBK21819.2"/>
    <property type="molecule type" value="Genomic_DNA"/>
</dbReference>